<keyword evidence="6" id="KW-1185">Reference proteome</keyword>
<keyword evidence="2" id="KW-0238">DNA-binding</keyword>
<dbReference type="PANTHER" id="PTHR30146:SF109">
    <property type="entry name" value="HTH-TYPE TRANSCRIPTIONAL REGULATOR GALS"/>
    <property type="match status" value="1"/>
</dbReference>
<dbReference type="PROSITE" id="PS50932">
    <property type="entry name" value="HTH_LACI_2"/>
    <property type="match status" value="1"/>
</dbReference>
<gene>
    <name evidence="5" type="ORF">GCM10011378_07600</name>
</gene>
<dbReference type="InterPro" id="IPR001761">
    <property type="entry name" value="Peripla_BP/Lac1_sug-bd_dom"/>
</dbReference>
<reference evidence="6" key="1">
    <citation type="journal article" date="2019" name="Int. J. Syst. Evol. Microbiol.">
        <title>The Global Catalogue of Microorganisms (GCM) 10K type strain sequencing project: providing services to taxonomists for standard genome sequencing and annotation.</title>
        <authorList>
            <consortium name="The Broad Institute Genomics Platform"/>
            <consortium name="The Broad Institute Genome Sequencing Center for Infectious Disease"/>
            <person name="Wu L."/>
            <person name="Ma J."/>
        </authorList>
    </citation>
    <scope>NUCLEOTIDE SEQUENCE [LARGE SCALE GENOMIC DNA]</scope>
    <source>
        <strain evidence="6">CGMCC 1.12990</strain>
    </source>
</reference>
<keyword evidence="3" id="KW-0804">Transcription</keyword>
<dbReference type="Proteomes" id="UP000601361">
    <property type="component" value="Unassembled WGS sequence"/>
</dbReference>
<accession>A0ABQ1WJ60</accession>
<evidence type="ECO:0000256" key="2">
    <source>
        <dbReference type="ARBA" id="ARBA00023125"/>
    </source>
</evidence>
<dbReference type="Gene3D" id="3.40.50.2300">
    <property type="match status" value="2"/>
</dbReference>
<dbReference type="PANTHER" id="PTHR30146">
    <property type="entry name" value="LACI-RELATED TRANSCRIPTIONAL REPRESSOR"/>
    <property type="match status" value="1"/>
</dbReference>
<name>A0ABQ1WJ60_9BACT</name>
<feature type="domain" description="HTH lacI-type" evidence="4">
    <location>
        <begin position="2"/>
        <end position="56"/>
    </location>
</feature>
<dbReference type="InterPro" id="IPR000843">
    <property type="entry name" value="HTH_LacI"/>
</dbReference>
<dbReference type="InterPro" id="IPR010982">
    <property type="entry name" value="Lambda_DNA-bd_dom_sf"/>
</dbReference>
<evidence type="ECO:0000256" key="1">
    <source>
        <dbReference type="ARBA" id="ARBA00023015"/>
    </source>
</evidence>
<dbReference type="RefSeq" id="WP_188556493.1">
    <property type="nucleotide sequence ID" value="NZ_BMGS01000002.1"/>
</dbReference>
<comment type="caution">
    <text evidence="5">The sequence shown here is derived from an EMBL/GenBank/DDBJ whole genome shotgun (WGS) entry which is preliminary data.</text>
</comment>
<dbReference type="CDD" id="cd06267">
    <property type="entry name" value="PBP1_LacI_sugar_binding-like"/>
    <property type="match status" value="1"/>
</dbReference>
<dbReference type="InterPro" id="IPR028082">
    <property type="entry name" value="Peripla_BP_I"/>
</dbReference>
<organism evidence="5 6">
    <name type="scientific">Hymenobacter glacieicola</name>
    <dbReference type="NCBI Taxonomy" id="1562124"/>
    <lineage>
        <taxon>Bacteria</taxon>
        <taxon>Pseudomonadati</taxon>
        <taxon>Bacteroidota</taxon>
        <taxon>Cytophagia</taxon>
        <taxon>Cytophagales</taxon>
        <taxon>Hymenobacteraceae</taxon>
        <taxon>Hymenobacter</taxon>
    </lineage>
</organism>
<protein>
    <submittedName>
        <fullName evidence="5">LacI family transcriptional regulator</fullName>
    </submittedName>
</protein>
<dbReference type="Pfam" id="PF00532">
    <property type="entry name" value="Peripla_BP_1"/>
    <property type="match status" value="1"/>
</dbReference>
<proteinExistence type="predicted"/>
<dbReference type="Pfam" id="PF00356">
    <property type="entry name" value="LacI"/>
    <property type="match status" value="1"/>
</dbReference>
<sequence>MVTLKDLAQQLNLSVATVSRALAGRPVLHPATMQRVQALAAELGYRPNASAVGLRKGQSKLLGVIVPHLDHAFFTRVLAGIESAAGQAGYRIMLCQSNDEAKQEQQCLRRLLSASADGVLVMTARRHESPTPVVARARHVPMVLISAQAPAGFAGPVVSSYDQAGAHHATRHLLKQGYRRIAHVAGPPTDAFFCERRLGYEAALREHGLEVDPQLIVTGEASVDGGAQAAHQLLARTSRPDALFAASDLLAAGAMQALKSQGLRIPLDIGLVGFGSELLSQFTEPALTTIDQHGAALGHRATRLLLQLRAGRSQPEAALPATCQPSLLVRPSSAPRAAVVLPLDAQATASLGLWNLTA</sequence>
<evidence type="ECO:0000313" key="5">
    <source>
        <dbReference type="EMBL" id="GGG33625.1"/>
    </source>
</evidence>
<dbReference type="Gene3D" id="1.10.260.40">
    <property type="entry name" value="lambda repressor-like DNA-binding domains"/>
    <property type="match status" value="1"/>
</dbReference>
<evidence type="ECO:0000256" key="3">
    <source>
        <dbReference type="ARBA" id="ARBA00023163"/>
    </source>
</evidence>
<keyword evidence="1" id="KW-0805">Transcription regulation</keyword>
<dbReference type="SUPFAM" id="SSF47413">
    <property type="entry name" value="lambda repressor-like DNA-binding domains"/>
    <property type="match status" value="1"/>
</dbReference>
<dbReference type="EMBL" id="BMGS01000002">
    <property type="protein sequence ID" value="GGG33625.1"/>
    <property type="molecule type" value="Genomic_DNA"/>
</dbReference>
<evidence type="ECO:0000259" key="4">
    <source>
        <dbReference type="PROSITE" id="PS50932"/>
    </source>
</evidence>
<dbReference type="CDD" id="cd01392">
    <property type="entry name" value="HTH_LacI"/>
    <property type="match status" value="1"/>
</dbReference>
<dbReference type="SMART" id="SM00354">
    <property type="entry name" value="HTH_LACI"/>
    <property type="match status" value="1"/>
</dbReference>
<dbReference type="SUPFAM" id="SSF53822">
    <property type="entry name" value="Periplasmic binding protein-like I"/>
    <property type="match status" value="1"/>
</dbReference>
<evidence type="ECO:0000313" key="6">
    <source>
        <dbReference type="Proteomes" id="UP000601361"/>
    </source>
</evidence>